<dbReference type="PANTHER" id="PTHR48081">
    <property type="entry name" value="AB HYDROLASE SUPERFAMILY PROTEIN C4A8.06C"/>
    <property type="match status" value="1"/>
</dbReference>
<dbReference type="InterPro" id="IPR049492">
    <property type="entry name" value="BD-FAE-like_dom"/>
</dbReference>
<dbReference type="PANTHER" id="PTHR48081:SF6">
    <property type="entry name" value="PEPTIDASE S9 PROLYL OLIGOPEPTIDASE CATALYTIC DOMAIN-CONTAINING PROTEIN"/>
    <property type="match status" value="1"/>
</dbReference>
<dbReference type="Proteomes" id="UP001275932">
    <property type="component" value="Unassembled WGS sequence"/>
</dbReference>
<proteinExistence type="predicted"/>
<gene>
    <name evidence="4" type="ORF">MOX91_01690</name>
</gene>
<evidence type="ECO:0000259" key="3">
    <source>
        <dbReference type="Pfam" id="PF20434"/>
    </source>
</evidence>
<evidence type="ECO:0000256" key="2">
    <source>
        <dbReference type="SAM" id="SignalP"/>
    </source>
</evidence>
<feature type="chain" id="PRO_5046786531" evidence="2">
    <location>
        <begin position="20"/>
        <end position="293"/>
    </location>
</feature>
<sequence length="293" mass="32378">MKKNILFITSILASAIALANAPFMNLWDGVKMPGSKTDAPEYMKGKIIPGRKYQSYDYKNVSIPAIQIYSIKSDKPTTAVIVCPGGAYSGLVYGKEGEDIANYLNSIGISAFILKYRVSDQKDREAAFNDIQRAIRLVRANAKKFNIDPDKIGVMGFSAGGHLSARASTSYSQNSYEPLDKIDEVSAKPNFTILIYPAWIDNRKDYGLAKEFKVDAQTPTAFIVQAQNDTGLVNSSIAYYLALKEAGVDADLHLYSKGGHAYGLLQNGLPIDNWHKSLTDWLVFKKLCEPQKQ</sequence>
<dbReference type="Pfam" id="PF20434">
    <property type="entry name" value="BD-FAE"/>
    <property type="match status" value="1"/>
</dbReference>
<reference evidence="4 5" key="1">
    <citation type="submission" date="2022-03" db="EMBL/GenBank/DDBJ databases">
        <title>Novel taxa within the pig intestine.</title>
        <authorList>
            <person name="Wylensek D."/>
            <person name="Bishof K."/>
            <person name="Afrizal A."/>
            <person name="Clavel T."/>
        </authorList>
    </citation>
    <scope>NUCLEOTIDE SEQUENCE [LARGE SCALE GENOMIC DNA]</scope>
    <source>
        <strain evidence="4 5">CLA-KB-P66</strain>
    </source>
</reference>
<accession>A0ABU4WHK3</accession>
<organism evidence="4 5">
    <name type="scientific">Intestinicryptomonas porci</name>
    <dbReference type="NCBI Taxonomy" id="2926320"/>
    <lineage>
        <taxon>Bacteria</taxon>
        <taxon>Pseudomonadati</taxon>
        <taxon>Verrucomicrobiota</taxon>
        <taxon>Opitutia</taxon>
        <taxon>Opitutales</taxon>
        <taxon>Intestinicryptomonaceae</taxon>
        <taxon>Intestinicryptomonas</taxon>
    </lineage>
</organism>
<evidence type="ECO:0000313" key="5">
    <source>
        <dbReference type="Proteomes" id="UP001275932"/>
    </source>
</evidence>
<evidence type="ECO:0000256" key="1">
    <source>
        <dbReference type="ARBA" id="ARBA00022801"/>
    </source>
</evidence>
<name>A0ABU4WHK3_9BACT</name>
<comment type="caution">
    <text evidence="4">The sequence shown here is derived from an EMBL/GenBank/DDBJ whole genome shotgun (WGS) entry which is preliminary data.</text>
</comment>
<evidence type="ECO:0000313" key="4">
    <source>
        <dbReference type="EMBL" id="MDX8414899.1"/>
    </source>
</evidence>
<dbReference type="InterPro" id="IPR050300">
    <property type="entry name" value="GDXG_lipolytic_enzyme"/>
</dbReference>
<protein>
    <submittedName>
        <fullName evidence="4">Alpha/beta hydrolase</fullName>
    </submittedName>
</protein>
<dbReference type="EMBL" id="JALBUT010000001">
    <property type="protein sequence ID" value="MDX8414899.1"/>
    <property type="molecule type" value="Genomic_DNA"/>
</dbReference>
<keyword evidence="2" id="KW-0732">Signal</keyword>
<dbReference type="GO" id="GO:0016787">
    <property type="term" value="F:hydrolase activity"/>
    <property type="evidence" value="ECO:0007669"/>
    <property type="project" value="UniProtKB-KW"/>
</dbReference>
<dbReference type="Gene3D" id="3.40.50.1820">
    <property type="entry name" value="alpha/beta hydrolase"/>
    <property type="match status" value="1"/>
</dbReference>
<keyword evidence="5" id="KW-1185">Reference proteome</keyword>
<dbReference type="InterPro" id="IPR029058">
    <property type="entry name" value="AB_hydrolase_fold"/>
</dbReference>
<feature type="signal peptide" evidence="2">
    <location>
        <begin position="1"/>
        <end position="19"/>
    </location>
</feature>
<feature type="domain" description="BD-FAE-like" evidence="3">
    <location>
        <begin position="68"/>
        <end position="177"/>
    </location>
</feature>
<dbReference type="SUPFAM" id="SSF53474">
    <property type="entry name" value="alpha/beta-Hydrolases"/>
    <property type="match status" value="1"/>
</dbReference>
<dbReference type="RefSeq" id="WP_370396343.1">
    <property type="nucleotide sequence ID" value="NZ_JALBUT010000001.1"/>
</dbReference>
<keyword evidence="1 4" id="KW-0378">Hydrolase</keyword>